<name>A0A554VRK4_9FLAO</name>
<dbReference type="AlphaFoldDB" id="A0A554VRK4"/>
<organism evidence="1 2">
    <name type="scientific">Aquimarina algiphila</name>
    <dbReference type="NCBI Taxonomy" id="2047982"/>
    <lineage>
        <taxon>Bacteria</taxon>
        <taxon>Pseudomonadati</taxon>
        <taxon>Bacteroidota</taxon>
        <taxon>Flavobacteriia</taxon>
        <taxon>Flavobacteriales</taxon>
        <taxon>Flavobacteriaceae</taxon>
        <taxon>Aquimarina</taxon>
    </lineage>
</organism>
<evidence type="ECO:0000313" key="1">
    <source>
        <dbReference type="EMBL" id="TSE11294.1"/>
    </source>
</evidence>
<protein>
    <submittedName>
        <fullName evidence="1">Uncharacterized protein</fullName>
    </submittedName>
</protein>
<sequence>MPRLTEYLENTIVDLTSEIDNNTANVQRLNKRKVEKAFLGWVQYADDQYTSGIPLNLVTGARTVLENNGANVVNTAAPSGSTDWLVANKFMPDNELDTYRVRVRFNVNPTLNNRNLTLELDIGGAVGTIWTRTIRLARGATVVTAVTEDLDFYTSETFLTNGGTFYLTCDGEAGVFDIVYKIERVYRHAPADELALPADALVALTPESAYTTTGSAALIGESVEQWRNIISGSTAPFAEQTDINRQPVIEEAGGRRQIRFQGNGDFLDFGIVGDLNFPQPATDYTIIAICGTGANTGDWLGNISGSLGQMGLSFKSGRLFFHDGRVFKNYTEAPPIDETMITLQRDNTNDKTIVYQNLTERLNETSAVTVGTSTRDFLIGAVNNNDAESMDGSLRYFFVWKRLLTEVEIKSVYDQTIGV</sequence>
<dbReference type="Gene3D" id="2.60.120.200">
    <property type="match status" value="1"/>
</dbReference>
<accession>A0A554VRK4</accession>
<dbReference type="GO" id="GO:0005975">
    <property type="term" value="P:carbohydrate metabolic process"/>
    <property type="evidence" value="ECO:0007669"/>
    <property type="project" value="UniProtKB-ARBA"/>
</dbReference>
<reference evidence="1 2" key="1">
    <citation type="submission" date="2019-07" db="EMBL/GenBank/DDBJ databases">
        <title>The draft genome sequence of Aquimarina algiphila M91.</title>
        <authorList>
            <person name="Meng X."/>
        </authorList>
    </citation>
    <scope>NUCLEOTIDE SEQUENCE [LARGE SCALE GENOMIC DNA]</scope>
    <source>
        <strain evidence="1 2">M91</strain>
    </source>
</reference>
<comment type="caution">
    <text evidence="1">The sequence shown here is derived from an EMBL/GenBank/DDBJ whole genome shotgun (WGS) entry which is preliminary data.</text>
</comment>
<dbReference type="RefSeq" id="WP_143915218.1">
    <property type="nucleotide sequence ID" value="NZ_CANMXV010000003.1"/>
</dbReference>
<dbReference type="GO" id="GO:0004553">
    <property type="term" value="F:hydrolase activity, hydrolyzing O-glycosyl compounds"/>
    <property type="evidence" value="ECO:0007669"/>
    <property type="project" value="UniProtKB-ARBA"/>
</dbReference>
<dbReference type="Proteomes" id="UP000318833">
    <property type="component" value="Unassembled WGS sequence"/>
</dbReference>
<evidence type="ECO:0000313" key="2">
    <source>
        <dbReference type="Proteomes" id="UP000318833"/>
    </source>
</evidence>
<dbReference type="InterPro" id="IPR013320">
    <property type="entry name" value="ConA-like_dom_sf"/>
</dbReference>
<dbReference type="SUPFAM" id="SSF49899">
    <property type="entry name" value="Concanavalin A-like lectins/glucanases"/>
    <property type="match status" value="1"/>
</dbReference>
<keyword evidence="2" id="KW-1185">Reference proteome</keyword>
<gene>
    <name evidence="1" type="ORF">FOF46_01300</name>
</gene>
<proteinExistence type="predicted"/>
<dbReference type="OrthoDB" id="581140at2"/>
<dbReference type="EMBL" id="VLNR01000002">
    <property type="protein sequence ID" value="TSE11294.1"/>
    <property type="molecule type" value="Genomic_DNA"/>
</dbReference>